<evidence type="ECO:0000256" key="2">
    <source>
        <dbReference type="ARBA" id="ARBA00023239"/>
    </source>
</evidence>
<dbReference type="AlphaFoldDB" id="A0A1M6BH14"/>
<evidence type="ECO:0000259" key="3">
    <source>
        <dbReference type="SMART" id="SM01007"/>
    </source>
</evidence>
<protein>
    <submittedName>
        <fullName evidence="4">L-fuculose-phosphate aldolase</fullName>
    </submittedName>
</protein>
<name>A0A1M6BH14_9CLOT</name>
<accession>A0A1M6BH14</accession>
<keyword evidence="2" id="KW-0456">Lyase</keyword>
<proteinExistence type="predicted"/>
<organism evidence="4 5">
    <name type="scientific">Clostridium intestinale DSM 6191</name>
    <dbReference type="NCBI Taxonomy" id="1121320"/>
    <lineage>
        <taxon>Bacteria</taxon>
        <taxon>Bacillati</taxon>
        <taxon>Bacillota</taxon>
        <taxon>Clostridia</taxon>
        <taxon>Eubacteriales</taxon>
        <taxon>Clostridiaceae</taxon>
        <taxon>Clostridium</taxon>
    </lineage>
</organism>
<dbReference type="GO" id="GO:0005829">
    <property type="term" value="C:cytosol"/>
    <property type="evidence" value="ECO:0007669"/>
    <property type="project" value="TreeGrafter"/>
</dbReference>
<dbReference type="RefSeq" id="WP_073022241.1">
    <property type="nucleotide sequence ID" value="NZ_FQXU01000014.1"/>
</dbReference>
<dbReference type="EMBL" id="FQXU01000014">
    <property type="protein sequence ID" value="SHI47976.1"/>
    <property type="molecule type" value="Genomic_DNA"/>
</dbReference>
<gene>
    <name evidence="4" type="ORF">SAMN02745941_03890</name>
</gene>
<dbReference type="GO" id="GO:0019323">
    <property type="term" value="P:pentose catabolic process"/>
    <property type="evidence" value="ECO:0007669"/>
    <property type="project" value="TreeGrafter"/>
</dbReference>
<dbReference type="InterPro" id="IPR036409">
    <property type="entry name" value="Aldolase_II/adducin_N_sf"/>
</dbReference>
<keyword evidence="1" id="KW-0479">Metal-binding</keyword>
<dbReference type="InterPro" id="IPR001303">
    <property type="entry name" value="Aldolase_II/adducin_N"/>
</dbReference>
<dbReference type="Gene3D" id="3.40.225.10">
    <property type="entry name" value="Class II aldolase/adducin N-terminal domain"/>
    <property type="match status" value="1"/>
</dbReference>
<evidence type="ECO:0000256" key="1">
    <source>
        <dbReference type="ARBA" id="ARBA00022723"/>
    </source>
</evidence>
<dbReference type="PANTHER" id="PTHR22789:SF0">
    <property type="entry name" value="3-OXO-TETRONATE 4-PHOSPHATE DECARBOXYLASE-RELATED"/>
    <property type="match status" value="1"/>
</dbReference>
<dbReference type="SUPFAM" id="SSF53639">
    <property type="entry name" value="AraD/HMP-PK domain-like"/>
    <property type="match status" value="1"/>
</dbReference>
<dbReference type="PANTHER" id="PTHR22789">
    <property type="entry name" value="FUCULOSE PHOSPHATE ALDOLASE"/>
    <property type="match status" value="1"/>
</dbReference>
<dbReference type="GO" id="GO:0046872">
    <property type="term" value="F:metal ion binding"/>
    <property type="evidence" value="ECO:0007669"/>
    <property type="project" value="UniProtKB-KW"/>
</dbReference>
<dbReference type="InterPro" id="IPR050197">
    <property type="entry name" value="Aldolase_class_II_sugar_metab"/>
</dbReference>
<dbReference type="GO" id="GO:0016832">
    <property type="term" value="F:aldehyde-lyase activity"/>
    <property type="evidence" value="ECO:0007669"/>
    <property type="project" value="TreeGrafter"/>
</dbReference>
<reference evidence="4 5" key="1">
    <citation type="submission" date="2016-11" db="EMBL/GenBank/DDBJ databases">
        <authorList>
            <person name="Jaros S."/>
            <person name="Januszkiewicz K."/>
            <person name="Wedrychowicz H."/>
        </authorList>
    </citation>
    <scope>NUCLEOTIDE SEQUENCE [LARGE SCALE GENOMIC DNA]</scope>
    <source>
        <strain evidence="4 5">DSM 6191</strain>
    </source>
</reference>
<evidence type="ECO:0000313" key="5">
    <source>
        <dbReference type="Proteomes" id="UP000184241"/>
    </source>
</evidence>
<dbReference type="SMART" id="SM01007">
    <property type="entry name" value="Aldolase_II"/>
    <property type="match status" value="1"/>
</dbReference>
<evidence type="ECO:0000313" key="4">
    <source>
        <dbReference type="EMBL" id="SHI47976.1"/>
    </source>
</evidence>
<dbReference type="Proteomes" id="UP000184241">
    <property type="component" value="Unassembled WGS sequence"/>
</dbReference>
<dbReference type="Pfam" id="PF00596">
    <property type="entry name" value="Aldolase_II"/>
    <property type="match status" value="1"/>
</dbReference>
<feature type="domain" description="Class II aldolase/adducin N-terminal" evidence="3">
    <location>
        <begin position="7"/>
        <end position="188"/>
    </location>
</feature>
<sequence>MLENLKRELLQVAKDAEKLGLCRHKSGNFSIRDRKSNLVVVTPAGVDRNELIHEQICVVDMEANVIERLGDMKPTSELLMHLQIYKTRPDVNVIVHTHSKFATSFAVLKKPIPAIVYECSVLGLKEGIIPVADYGTPGTTALSNSVIEPIQKADVVLLESHGVVTVDKNSKDALLKANYVEELAEIYYRALMMNGGKEPKAVSLDEIQKWRYPSEIKF</sequence>